<feature type="transmembrane region" description="Helical" evidence="1">
    <location>
        <begin position="474"/>
        <end position="496"/>
    </location>
</feature>
<name>A0A9P0CYI7_9CUCU</name>
<evidence type="ECO:0000313" key="3">
    <source>
        <dbReference type="Proteomes" id="UP001153636"/>
    </source>
</evidence>
<feature type="transmembrane region" description="Helical" evidence="1">
    <location>
        <begin position="264"/>
        <end position="282"/>
    </location>
</feature>
<feature type="transmembrane region" description="Helical" evidence="1">
    <location>
        <begin position="549"/>
        <end position="571"/>
    </location>
</feature>
<dbReference type="AlphaFoldDB" id="A0A9P0CYI7"/>
<feature type="transmembrane region" description="Helical" evidence="1">
    <location>
        <begin position="190"/>
        <end position="205"/>
    </location>
</feature>
<gene>
    <name evidence="2" type="ORF">PSYICH_LOCUS12395</name>
</gene>
<feature type="transmembrane region" description="Helical" evidence="1">
    <location>
        <begin position="136"/>
        <end position="161"/>
    </location>
</feature>
<protein>
    <recommendedName>
        <fullName evidence="4">Heparan-alpha-glucosaminide N-acetyltransferase</fullName>
    </recommendedName>
</protein>
<proteinExistence type="predicted"/>
<dbReference type="PANTHER" id="PTHR31061">
    <property type="entry name" value="LD22376P"/>
    <property type="match status" value="1"/>
</dbReference>
<reference evidence="2" key="1">
    <citation type="submission" date="2022-01" db="EMBL/GenBank/DDBJ databases">
        <authorList>
            <person name="King R."/>
        </authorList>
    </citation>
    <scope>NUCLEOTIDE SEQUENCE</scope>
</reference>
<feature type="transmembrane region" description="Helical" evidence="1">
    <location>
        <begin position="328"/>
        <end position="351"/>
    </location>
</feature>
<feature type="transmembrane region" description="Helical" evidence="1">
    <location>
        <begin position="225"/>
        <end position="243"/>
    </location>
</feature>
<sequence length="579" mass="66330">MPWCFIDDYDENNFKDYDLSDLVLDQFYLNINVENSSGHEDVYLYTLNKECYQCPYLLTSYCNGSIQKCNGDEAKNIFSTDLTFRLSTVHSEYFPADQKNNVICDINEPFGQFGIYNVNVNRSGCFVQTIKESVNIYSPILTVCLIYLGLFLFTYGLYFCWKKYNSKKLDKDDQVEPDVPKKERIQSLDTFRGFAIILMIFANYGQGGYTVIEHARWNGLHAADLVFPSFLWIMGACIPIGMVSNFKKQVSNKDMIINVAKRSIKLFCIGIFLNSGADLNYLRFMGVLQRLGIAYFAVSVICIFCMDRTNNGYEKESKLAHVIDILKLWKGWIIVLAILVFHTILTFTIAAPGCPKGYLGPGGLHKNASYFDCVGGATGYIDGLILGKHRYQNPTIFYVYEAKPFDPEGIVGCLTTIFHCFIGVQAGITLLTFKGHFERLTRWLLWAVITGIVGGALCGFTKEEGFIPVNKNLWSLSFVMATSCFAFFMLSVFYVLVDYKKWWTGKPLLFAGMNAILMYIGHEMCDNHFPVRWYVHNYSNFTEAPRRTHFLALLSDVWATEIWVLVSYYLYKIKYFFTV</sequence>
<dbReference type="PANTHER" id="PTHR31061:SF24">
    <property type="entry name" value="LD22376P"/>
    <property type="match status" value="1"/>
</dbReference>
<feature type="transmembrane region" description="Helical" evidence="1">
    <location>
        <begin position="409"/>
        <end position="431"/>
    </location>
</feature>
<keyword evidence="3" id="KW-1185">Reference proteome</keyword>
<evidence type="ECO:0000256" key="1">
    <source>
        <dbReference type="SAM" id="Phobius"/>
    </source>
</evidence>
<feature type="transmembrane region" description="Helical" evidence="1">
    <location>
        <begin position="288"/>
        <end position="307"/>
    </location>
</feature>
<dbReference type="Proteomes" id="UP001153636">
    <property type="component" value="Chromosome 6"/>
</dbReference>
<keyword evidence="1" id="KW-0472">Membrane</keyword>
<evidence type="ECO:0000313" key="2">
    <source>
        <dbReference type="EMBL" id="CAH1111672.1"/>
    </source>
</evidence>
<accession>A0A9P0CYI7</accession>
<keyword evidence="1" id="KW-0812">Transmembrane</keyword>
<feature type="transmembrane region" description="Helical" evidence="1">
    <location>
        <begin position="508"/>
        <end position="529"/>
    </location>
</feature>
<feature type="transmembrane region" description="Helical" evidence="1">
    <location>
        <begin position="443"/>
        <end position="462"/>
    </location>
</feature>
<evidence type="ECO:0008006" key="4">
    <source>
        <dbReference type="Google" id="ProtNLM"/>
    </source>
</evidence>
<dbReference type="EMBL" id="OV651818">
    <property type="protein sequence ID" value="CAH1111672.1"/>
    <property type="molecule type" value="Genomic_DNA"/>
</dbReference>
<organism evidence="2 3">
    <name type="scientific">Psylliodes chrysocephalus</name>
    <dbReference type="NCBI Taxonomy" id="3402493"/>
    <lineage>
        <taxon>Eukaryota</taxon>
        <taxon>Metazoa</taxon>
        <taxon>Ecdysozoa</taxon>
        <taxon>Arthropoda</taxon>
        <taxon>Hexapoda</taxon>
        <taxon>Insecta</taxon>
        <taxon>Pterygota</taxon>
        <taxon>Neoptera</taxon>
        <taxon>Endopterygota</taxon>
        <taxon>Coleoptera</taxon>
        <taxon>Polyphaga</taxon>
        <taxon>Cucujiformia</taxon>
        <taxon>Chrysomeloidea</taxon>
        <taxon>Chrysomelidae</taxon>
        <taxon>Galerucinae</taxon>
        <taxon>Alticini</taxon>
        <taxon>Psylliodes</taxon>
    </lineage>
</organism>
<dbReference type="OrthoDB" id="2149840at2759"/>
<keyword evidence="1" id="KW-1133">Transmembrane helix</keyword>